<evidence type="ECO:0000256" key="2">
    <source>
        <dbReference type="ARBA" id="ARBA00008488"/>
    </source>
</evidence>
<evidence type="ECO:0000313" key="10">
    <source>
        <dbReference type="EMBL" id="ORW70645.1"/>
    </source>
</evidence>
<feature type="binding site" evidence="7">
    <location>
        <position position="93"/>
    </location>
    <ligand>
        <name>Zn(2+)</name>
        <dbReference type="ChEBI" id="CHEBI:29105"/>
    </ligand>
</feature>
<dbReference type="GO" id="GO:0046872">
    <property type="term" value="F:metal ion binding"/>
    <property type="evidence" value="ECO:0007669"/>
    <property type="project" value="UniProtKB-KW"/>
</dbReference>
<evidence type="ECO:0000313" key="11">
    <source>
        <dbReference type="Proteomes" id="UP000193387"/>
    </source>
</evidence>
<evidence type="ECO:0000256" key="4">
    <source>
        <dbReference type="ARBA" id="ARBA00022692"/>
    </source>
</evidence>
<name>A0AAJ3TUM3_9MYCO</name>
<dbReference type="Proteomes" id="UP000193387">
    <property type="component" value="Unassembled WGS sequence"/>
</dbReference>
<evidence type="ECO:0000256" key="7">
    <source>
        <dbReference type="PIRSR" id="PIRSR604254-1"/>
    </source>
</evidence>
<dbReference type="PANTHER" id="PTHR20855">
    <property type="entry name" value="ADIPOR/PROGESTIN RECEPTOR-RELATED"/>
    <property type="match status" value="1"/>
</dbReference>
<keyword evidence="7" id="KW-0479">Metal-binding</keyword>
<feature type="transmembrane region" description="Helical" evidence="9">
    <location>
        <begin position="46"/>
        <end position="67"/>
    </location>
</feature>
<keyword evidence="3" id="KW-1003">Cell membrane</keyword>
<dbReference type="NCBIfam" id="TIGR01065">
    <property type="entry name" value="hlyIII"/>
    <property type="match status" value="1"/>
</dbReference>
<dbReference type="PANTHER" id="PTHR20855:SF3">
    <property type="entry name" value="LD03007P"/>
    <property type="match status" value="1"/>
</dbReference>
<organism evidence="10 11">
    <name type="scientific">Mycobacterium saskatchewanense</name>
    <dbReference type="NCBI Taxonomy" id="220927"/>
    <lineage>
        <taxon>Bacteria</taxon>
        <taxon>Bacillati</taxon>
        <taxon>Actinomycetota</taxon>
        <taxon>Actinomycetes</taxon>
        <taxon>Mycobacteriales</taxon>
        <taxon>Mycobacteriaceae</taxon>
        <taxon>Mycobacterium</taxon>
        <taxon>Mycobacterium simiae complex</taxon>
    </lineage>
</organism>
<dbReference type="Pfam" id="PF03006">
    <property type="entry name" value="HlyIII"/>
    <property type="match status" value="1"/>
</dbReference>
<protein>
    <submittedName>
        <fullName evidence="10">Uncharacterized protein</fullName>
    </submittedName>
</protein>
<dbReference type="InterPro" id="IPR005744">
    <property type="entry name" value="Hy-lIII"/>
</dbReference>
<keyword evidence="7" id="KW-0862">Zinc</keyword>
<feature type="binding site" evidence="7">
    <location>
        <position position="227"/>
    </location>
    <ligand>
        <name>Zn(2+)</name>
        <dbReference type="ChEBI" id="CHEBI:29105"/>
    </ligand>
</feature>
<dbReference type="AlphaFoldDB" id="A0AAJ3TUM3"/>
<reference evidence="10 11" key="1">
    <citation type="submission" date="2016-01" db="EMBL/GenBank/DDBJ databases">
        <title>The new phylogeny of the genus Mycobacterium.</title>
        <authorList>
            <person name="Tarcisio F."/>
            <person name="Conor M."/>
            <person name="Antonella G."/>
            <person name="Elisabetta G."/>
            <person name="Giulia F.S."/>
            <person name="Sara T."/>
            <person name="Anna F."/>
            <person name="Clotilde B."/>
            <person name="Roberto B."/>
            <person name="Veronica D.S."/>
            <person name="Fabio R."/>
            <person name="Monica P."/>
            <person name="Olivier J."/>
            <person name="Enrico T."/>
            <person name="Nicola S."/>
        </authorList>
    </citation>
    <scope>NUCLEOTIDE SEQUENCE [LARGE SCALE GENOMIC DNA]</scope>
    <source>
        <strain evidence="10 11">DSM 44616</strain>
    </source>
</reference>
<gene>
    <name evidence="10" type="ORF">AWC23_16315</name>
</gene>
<feature type="transmembrane region" description="Helical" evidence="9">
    <location>
        <begin position="189"/>
        <end position="213"/>
    </location>
</feature>
<sequence>MSSQINTATGKDPQSEAITPGNTVEQLVEGAAHVLTKPRMRGWIHFYSAWLAVITGATLVSVSWAVASPRAGHSTLVYAASTVAMFAVSATYHRVQWKSETARKRMKRLDHSMIFVFIAGSYTPFARLVMPQNTGVLVQCIVWGGAVLGIVLKVCWPSAPRGVGVPLYLLLGWVAVWFAPTILHQAGVAAMVLLAVGGVLYSIGGICYGLRWPDPWPSTFGYHEIFHACTAVAAILHYIAMWFAVFYTGTNAWLAG</sequence>
<proteinExistence type="inferred from homology"/>
<comment type="caution">
    <text evidence="10">The sequence shown here is derived from an EMBL/GenBank/DDBJ whole genome shotgun (WGS) entry which is preliminary data.</text>
</comment>
<keyword evidence="4 9" id="KW-0812">Transmembrane</keyword>
<evidence type="ECO:0000256" key="9">
    <source>
        <dbReference type="SAM" id="Phobius"/>
    </source>
</evidence>
<feature type="transmembrane region" description="Helical" evidence="9">
    <location>
        <begin position="136"/>
        <end position="156"/>
    </location>
</feature>
<evidence type="ECO:0000256" key="5">
    <source>
        <dbReference type="ARBA" id="ARBA00022989"/>
    </source>
</evidence>
<evidence type="ECO:0000256" key="6">
    <source>
        <dbReference type="ARBA" id="ARBA00023136"/>
    </source>
</evidence>
<feature type="transmembrane region" description="Helical" evidence="9">
    <location>
        <begin position="73"/>
        <end position="92"/>
    </location>
</feature>
<keyword evidence="5 9" id="KW-1133">Transmembrane helix</keyword>
<feature type="region of interest" description="Disordered" evidence="8">
    <location>
        <begin position="1"/>
        <end position="20"/>
    </location>
</feature>
<feature type="transmembrane region" description="Helical" evidence="9">
    <location>
        <begin position="113"/>
        <end position="130"/>
    </location>
</feature>
<dbReference type="GO" id="GO:0140911">
    <property type="term" value="F:pore-forming activity"/>
    <property type="evidence" value="ECO:0007669"/>
    <property type="project" value="InterPro"/>
</dbReference>
<feature type="transmembrane region" description="Helical" evidence="9">
    <location>
        <begin position="225"/>
        <end position="247"/>
    </location>
</feature>
<accession>A0AAJ3TUM3</accession>
<dbReference type="GO" id="GO:0005886">
    <property type="term" value="C:plasma membrane"/>
    <property type="evidence" value="ECO:0007669"/>
    <property type="project" value="UniProtKB-SubCell"/>
</dbReference>
<dbReference type="InterPro" id="IPR004254">
    <property type="entry name" value="AdipoR/HlyIII-related"/>
</dbReference>
<feature type="transmembrane region" description="Helical" evidence="9">
    <location>
        <begin position="163"/>
        <end position="183"/>
    </location>
</feature>
<comment type="similarity">
    <text evidence="2">Belongs to the UPF0073 (Hly-III) family.</text>
</comment>
<comment type="subcellular location">
    <subcellularLocation>
        <location evidence="1">Cell membrane</location>
        <topology evidence="1">Multi-pass membrane protein</topology>
    </subcellularLocation>
</comment>
<keyword evidence="11" id="KW-1185">Reference proteome</keyword>
<evidence type="ECO:0000256" key="1">
    <source>
        <dbReference type="ARBA" id="ARBA00004651"/>
    </source>
</evidence>
<evidence type="ECO:0000256" key="3">
    <source>
        <dbReference type="ARBA" id="ARBA00022475"/>
    </source>
</evidence>
<dbReference type="EMBL" id="LQPR01000038">
    <property type="protein sequence ID" value="ORW70645.1"/>
    <property type="molecule type" value="Genomic_DNA"/>
</dbReference>
<feature type="binding site" evidence="7">
    <location>
        <position position="223"/>
    </location>
    <ligand>
        <name>Zn(2+)</name>
        <dbReference type="ChEBI" id="CHEBI:29105"/>
    </ligand>
</feature>
<dbReference type="RefSeq" id="WP_085256433.1">
    <property type="nucleotide sequence ID" value="NZ_AP022573.1"/>
</dbReference>
<keyword evidence="6 9" id="KW-0472">Membrane</keyword>
<evidence type="ECO:0000256" key="8">
    <source>
        <dbReference type="SAM" id="MobiDB-lite"/>
    </source>
</evidence>